<organism evidence="1 2">
    <name type="scientific">Chryseobacterium turcicum</name>
    <dbReference type="NCBI Taxonomy" id="2898076"/>
    <lineage>
        <taxon>Bacteria</taxon>
        <taxon>Pseudomonadati</taxon>
        <taxon>Bacteroidota</taxon>
        <taxon>Flavobacteriia</taxon>
        <taxon>Flavobacteriales</taxon>
        <taxon>Weeksellaceae</taxon>
        <taxon>Chryseobacterium group</taxon>
        <taxon>Chryseobacterium</taxon>
    </lineage>
</organism>
<gene>
    <name evidence="1" type="ORF">LO744_03750</name>
</gene>
<dbReference type="AlphaFoldDB" id="A0A9Q3YU56"/>
<dbReference type="RefSeq" id="WP_230667240.1">
    <property type="nucleotide sequence ID" value="NZ_JAJNAY010000001.1"/>
</dbReference>
<reference evidence="1" key="1">
    <citation type="submission" date="2021-11" db="EMBL/GenBank/DDBJ databases">
        <title>Description of novel Chryseobacterium species.</title>
        <authorList>
            <person name="Saticioglu I.B."/>
            <person name="Ay H."/>
            <person name="Altun S."/>
            <person name="Duman M."/>
        </authorList>
    </citation>
    <scope>NUCLEOTIDE SEQUENCE</scope>
    <source>
        <strain evidence="1">C-17</strain>
    </source>
</reference>
<comment type="caution">
    <text evidence="1">The sequence shown here is derived from an EMBL/GenBank/DDBJ whole genome shotgun (WGS) entry which is preliminary data.</text>
</comment>
<proteinExistence type="predicted"/>
<name>A0A9Q3YU56_9FLAO</name>
<keyword evidence="2" id="KW-1185">Reference proteome</keyword>
<dbReference type="EMBL" id="JAJNAY010000001">
    <property type="protein sequence ID" value="MCD1115976.1"/>
    <property type="molecule type" value="Genomic_DNA"/>
</dbReference>
<protein>
    <submittedName>
        <fullName evidence="1">Uncharacterized protein</fullName>
    </submittedName>
</protein>
<evidence type="ECO:0000313" key="2">
    <source>
        <dbReference type="Proteomes" id="UP001108025"/>
    </source>
</evidence>
<accession>A0A9Q3YU56</accession>
<evidence type="ECO:0000313" key="1">
    <source>
        <dbReference type="EMBL" id="MCD1115976.1"/>
    </source>
</evidence>
<dbReference type="Proteomes" id="UP001108025">
    <property type="component" value="Unassembled WGS sequence"/>
</dbReference>
<sequence>MSKYLKFNNFRIEKHVITRFLMVVSLFFFHHVFADGTKQVSPGNGSGAATANGTAYLVNPTGAAGSYPGSAVNSKLKVTVQNFNIESILSGFMPRTFNNSATTLVTNAYVRILNPSGVEVYKRLIPTTAGLPGFISTYGQAWNGPNVSGGYSPFTYQPIVNGEFTIELYRSDDLGVTAVTATADGNVTFPYFDISVATGAGATTSVINGRLWSRNWSFITTNIIDTNFPNVVTSSFEGDFYVFTNDGFKALVDFQNGFKPFGFQLVMNFEGVASTGNFAADNKSRNGIFTAPNTITYPALPTGYRLFLTTPDPVAFQNGTVGSPAITGNIYGCPGAYFIPYYLDRTGDVAVTLDLNGIPGYQPGTEDVVLQAFNVPVGNNIMAWNGLNGLGGTPPVNFSAGVSVLLLQGRVNLPMIDAELNTNGLSAISIFPNLGNRPLFWDDSGITAFGTAGNANANITVGGTFTPNLRSGIVGPSHAWDGSNPTLATPAPLTANQGSNTTTLEDDYGNARIINTWFYGSQVESALRTLSLPGCDNDFDGIPNNIDLDDDNDGILDTVENNGLTDPLGYYNGSAIPNYINPQSPGFVDTNFDGVDDRYDLDKDGIINQFDTDVDGDGCADAIEGSEYVTAVQIHSLTLPVGDANYSYRGQIKVLANGITTGTPSQIVSTVSGANGVPLLVNPAASNTGNTLGVADNTDGTSDVGQGLGISQNASFNGCTDSDQDGIPDADDLDDDNDGILDSVECPGVNTVVNGTFDIGFNTGNWASSGGWVISGGVASNVTDSAVNQTLSQTLTNLDKAQGGIVSLTFTVGAQDGNNASGSSASLDILLNGVVYATLNNSTVRALGTNNITINTQNGATTTFVSYSTFPQSGYNVQTFTLDIFYSGPASAVLGFRMNSAFDDWSVDNVSILIRACDTDNDGIPNDLDLDSDGDGCPDAIEGSESVTYKMINPMTATSNPGQIGVLANGTTAGTPVQVISTFAAARGVPQLLNNGANNYNILNNTNNTAGVVDNTDGSADVGQGIGTSLNSTLQDLECRCYKPANTATAGLPTNQGITALGRAGASNGNWPMKITGAYTALDAKTKGLVLNRLTTAQINGLAPVRGMMAYDTDLNCLKIYDGTVWACYTKQTCDQY</sequence>